<dbReference type="Pfam" id="PF01842">
    <property type="entry name" value="ACT"/>
    <property type="match status" value="1"/>
</dbReference>
<reference evidence="10 11" key="1">
    <citation type="submission" date="2016-01" db="EMBL/GenBank/DDBJ databases">
        <title>Draft Genome Sequences of Seven Thermophilic Sporeformers Isolated from Foods.</title>
        <authorList>
            <person name="Berendsen E.M."/>
            <person name="Wells-Bennik M.H."/>
            <person name="Krawcyk A.O."/>
            <person name="De Jong A."/>
            <person name="Holsappel S."/>
            <person name="Eijlander R.T."/>
            <person name="Kuipers O.P."/>
        </authorList>
    </citation>
    <scope>NUCLEOTIDE SEQUENCE [LARGE SCALE GENOMIC DNA]</scope>
    <source>
        <strain evidence="10 11">B4109</strain>
    </source>
</reference>
<dbReference type="PANTHER" id="PTHR21022:SF19">
    <property type="entry name" value="PREPHENATE DEHYDRATASE-RELATED"/>
    <property type="match status" value="1"/>
</dbReference>
<evidence type="ECO:0000256" key="7">
    <source>
        <dbReference type="ARBA" id="ARBA00023239"/>
    </source>
</evidence>
<evidence type="ECO:0000313" key="10">
    <source>
        <dbReference type="EMBL" id="KYD24555.1"/>
    </source>
</evidence>
<accession>A0A150MJT3</accession>
<feature type="domain" description="ACT" evidence="9">
    <location>
        <begin position="1"/>
        <end position="75"/>
    </location>
</feature>
<evidence type="ECO:0000256" key="3">
    <source>
        <dbReference type="ARBA" id="ARBA00021872"/>
    </source>
</evidence>
<evidence type="ECO:0000256" key="8">
    <source>
        <dbReference type="ARBA" id="ARBA00047848"/>
    </source>
</evidence>
<dbReference type="GO" id="GO:0005737">
    <property type="term" value="C:cytoplasm"/>
    <property type="evidence" value="ECO:0007669"/>
    <property type="project" value="TreeGrafter"/>
</dbReference>
<dbReference type="InterPro" id="IPR045865">
    <property type="entry name" value="ACT-like_dom_sf"/>
</dbReference>
<comment type="catalytic activity">
    <reaction evidence="8">
        <text>prephenate + H(+) = 3-phenylpyruvate + CO2 + H2O</text>
        <dbReference type="Rhea" id="RHEA:21648"/>
        <dbReference type="ChEBI" id="CHEBI:15377"/>
        <dbReference type="ChEBI" id="CHEBI:15378"/>
        <dbReference type="ChEBI" id="CHEBI:16526"/>
        <dbReference type="ChEBI" id="CHEBI:18005"/>
        <dbReference type="ChEBI" id="CHEBI:29934"/>
        <dbReference type="EC" id="4.2.1.51"/>
    </reaction>
</comment>
<dbReference type="InterPro" id="IPR002912">
    <property type="entry name" value="ACT_dom"/>
</dbReference>
<proteinExistence type="predicted"/>
<dbReference type="FunFam" id="3.30.70.260:FF:000012">
    <property type="entry name" value="Prephenate dehydratase"/>
    <property type="match status" value="1"/>
</dbReference>
<gene>
    <name evidence="10" type="ORF">B4109_2244</name>
</gene>
<dbReference type="GO" id="GO:0004664">
    <property type="term" value="F:prephenate dehydratase activity"/>
    <property type="evidence" value="ECO:0007669"/>
    <property type="project" value="UniProtKB-EC"/>
</dbReference>
<organism evidence="10 11">
    <name type="scientific">Geobacillus stearothermophilus</name>
    <name type="common">Bacillus stearothermophilus</name>
    <dbReference type="NCBI Taxonomy" id="1422"/>
    <lineage>
        <taxon>Bacteria</taxon>
        <taxon>Bacillati</taxon>
        <taxon>Bacillota</taxon>
        <taxon>Bacilli</taxon>
        <taxon>Bacillales</taxon>
        <taxon>Anoxybacillaceae</taxon>
        <taxon>Geobacillus</taxon>
    </lineage>
</organism>
<dbReference type="Proteomes" id="UP000075424">
    <property type="component" value="Unassembled WGS sequence"/>
</dbReference>
<dbReference type="EC" id="4.2.1.51" evidence="2"/>
<keyword evidence="5" id="KW-0057">Aromatic amino acid biosynthesis</keyword>
<evidence type="ECO:0000256" key="4">
    <source>
        <dbReference type="ARBA" id="ARBA00022605"/>
    </source>
</evidence>
<keyword evidence="6" id="KW-0584">Phenylalanine biosynthesis</keyword>
<name>A0A150MJT3_GEOSE</name>
<dbReference type="PATRIC" id="fig|1422.18.peg.530"/>
<keyword evidence="7 10" id="KW-0456">Lyase</keyword>
<dbReference type="InterPro" id="IPR018528">
    <property type="entry name" value="Preph_deHydtase_CS"/>
</dbReference>
<dbReference type="PROSITE" id="PS51671">
    <property type="entry name" value="ACT"/>
    <property type="match status" value="1"/>
</dbReference>
<dbReference type="AlphaFoldDB" id="A0A150MJT3"/>
<dbReference type="GO" id="GO:0009094">
    <property type="term" value="P:L-phenylalanine biosynthetic process"/>
    <property type="evidence" value="ECO:0007669"/>
    <property type="project" value="UniProtKB-KW"/>
</dbReference>
<evidence type="ECO:0000256" key="6">
    <source>
        <dbReference type="ARBA" id="ARBA00023222"/>
    </source>
</evidence>
<keyword evidence="4" id="KW-0028">Amino-acid biosynthesis</keyword>
<dbReference type="CDD" id="cd04905">
    <property type="entry name" value="ACT_CM-PDT"/>
    <property type="match status" value="1"/>
</dbReference>
<dbReference type="PANTHER" id="PTHR21022">
    <property type="entry name" value="PREPHENATE DEHYDRATASE P PROTEIN"/>
    <property type="match status" value="1"/>
</dbReference>
<evidence type="ECO:0000256" key="1">
    <source>
        <dbReference type="ARBA" id="ARBA00004741"/>
    </source>
</evidence>
<dbReference type="Gene3D" id="3.30.70.260">
    <property type="match status" value="1"/>
</dbReference>
<dbReference type="EMBL" id="LQYV01000096">
    <property type="protein sequence ID" value="KYD24555.1"/>
    <property type="molecule type" value="Genomic_DNA"/>
</dbReference>
<comment type="pathway">
    <text evidence="1">Amino-acid biosynthesis; L-phenylalanine biosynthesis; phenylpyruvate from prephenate: step 1/1.</text>
</comment>
<comment type="caution">
    <text evidence="10">The sequence shown here is derived from an EMBL/GenBank/DDBJ whole genome shotgun (WGS) entry which is preliminary data.</text>
</comment>
<evidence type="ECO:0000256" key="5">
    <source>
        <dbReference type="ARBA" id="ARBA00023141"/>
    </source>
</evidence>
<dbReference type="PROSITE" id="PS00858">
    <property type="entry name" value="PREPHENATE_DEHYDR_2"/>
    <property type="match status" value="1"/>
</dbReference>
<protein>
    <recommendedName>
        <fullName evidence="3">Prephenate dehydratase</fullName>
        <ecNumber evidence="2">4.2.1.51</ecNumber>
    </recommendedName>
</protein>
<sequence length="79" mass="8732">MLPQDHPGALHQVLSAFAWRRLNLTKIESRPAKTGLGNYFFIIDIDAPLDEVLIPGAIAEIEALGCTVQLLGSYPYYFA</sequence>
<evidence type="ECO:0000259" key="9">
    <source>
        <dbReference type="PROSITE" id="PS51671"/>
    </source>
</evidence>
<evidence type="ECO:0000256" key="2">
    <source>
        <dbReference type="ARBA" id="ARBA00013147"/>
    </source>
</evidence>
<evidence type="ECO:0000313" key="11">
    <source>
        <dbReference type="Proteomes" id="UP000075424"/>
    </source>
</evidence>
<dbReference type="SUPFAM" id="SSF55021">
    <property type="entry name" value="ACT-like"/>
    <property type="match status" value="1"/>
</dbReference>